<geneLocation type="plasmid" evidence="4">
    <name>pelp_5</name>
</geneLocation>
<feature type="domain" description="Glycosyltransferase subfamily 4-like N-terminal" evidence="2">
    <location>
        <begin position="16"/>
        <end position="173"/>
    </location>
</feature>
<evidence type="ECO:0000259" key="1">
    <source>
        <dbReference type="Pfam" id="PF00534"/>
    </source>
</evidence>
<dbReference type="OrthoDB" id="232381at2"/>
<evidence type="ECO:0000313" key="4">
    <source>
        <dbReference type="Proteomes" id="UP000317835"/>
    </source>
</evidence>
<sequence>MSPRPTICQVLHGLEVGGAEVLAAIMARRLGDEFRFVFACLDDLGTLGEALRDEGFPVEVFGRRPGLDGRCALNLATLLRRERVDVLHAHQYTPFFYGLIARRLYRRPAILFTEHGRHFPDYPRRKRIVANRLLLERRDRVVGVGRAVRKALIENEGIPAERVEVVYNGIDLDPSDTDGDREGVRRELGIGPDDPMAIQVARLDPLKDHVAAVRAMGLVTRRHPDARLVLVGEGPERPAIEREVRRLDLGRNVLLLGLRRDVSRLLSGADLALLTSISEGIPLTLIEAMAAGLPVVSTDVGGVAEVVEPGRTGLLAPAGDPEAIADRVATLIGEDRQRAELGDLGRQRARELFSETRMVGHYAELYARMSAGRIAAAVAAGPAGGAAR</sequence>
<accession>A0A518HFT4</accession>
<reference evidence="3 4" key="1">
    <citation type="submission" date="2019-02" db="EMBL/GenBank/DDBJ databases">
        <title>Deep-cultivation of Planctomycetes and their phenomic and genomic characterization uncovers novel biology.</title>
        <authorList>
            <person name="Wiegand S."/>
            <person name="Jogler M."/>
            <person name="Boedeker C."/>
            <person name="Pinto D."/>
            <person name="Vollmers J."/>
            <person name="Rivas-Marin E."/>
            <person name="Kohn T."/>
            <person name="Peeters S.H."/>
            <person name="Heuer A."/>
            <person name="Rast P."/>
            <person name="Oberbeckmann S."/>
            <person name="Bunk B."/>
            <person name="Jeske O."/>
            <person name="Meyerdierks A."/>
            <person name="Storesund J.E."/>
            <person name="Kallscheuer N."/>
            <person name="Luecker S."/>
            <person name="Lage O.M."/>
            <person name="Pohl T."/>
            <person name="Merkel B.J."/>
            <person name="Hornburger P."/>
            <person name="Mueller R.-W."/>
            <person name="Bruemmer F."/>
            <person name="Labrenz M."/>
            <person name="Spormann A.M."/>
            <person name="Op den Camp H."/>
            <person name="Overmann J."/>
            <person name="Amann R."/>
            <person name="Jetten M.S.M."/>
            <person name="Mascher T."/>
            <person name="Medema M.H."/>
            <person name="Devos D.P."/>
            <person name="Kaster A.-K."/>
            <person name="Ovreas L."/>
            <person name="Rohde M."/>
            <person name="Galperin M.Y."/>
            <person name="Jogler C."/>
        </authorList>
    </citation>
    <scope>NUCLEOTIDE SEQUENCE [LARGE SCALE GENOMIC DNA]</scope>
    <source>
        <strain evidence="3 4">ElP</strain>
        <plasmid evidence="4">pelp_5</plasmid>
    </source>
</reference>
<dbReference type="Pfam" id="PF00534">
    <property type="entry name" value="Glycos_transf_1"/>
    <property type="match status" value="1"/>
</dbReference>
<keyword evidence="4" id="KW-1185">Reference proteome</keyword>
<protein>
    <submittedName>
        <fullName evidence="3">D-inositol 3-phosphate glycosyltransferase</fullName>
        <ecNumber evidence="3">2.4.1.250</ecNumber>
    </submittedName>
</protein>
<gene>
    <name evidence="3" type="primary">mshA</name>
    <name evidence="3" type="ORF">ElP_76900</name>
</gene>
<evidence type="ECO:0000259" key="2">
    <source>
        <dbReference type="Pfam" id="PF13439"/>
    </source>
</evidence>
<dbReference type="Pfam" id="PF13439">
    <property type="entry name" value="Glyco_transf_4"/>
    <property type="match status" value="1"/>
</dbReference>
<dbReference type="EC" id="2.4.1.250" evidence="3"/>
<feature type="domain" description="Glycosyl transferase family 1" evidence="1">
    <location>
        <begin position="181"/>
        <end position="347"/>
    </location>
</feature>
<dbReference type="KEGG" id="tpla:ElP_76900"/>
<dbReference type="InterPro" id="IPR001296">
    <property type="entry name" value="Glyco_trans_1"/>
</dbReference>
<dbReference type="Gene3D" id="3.40.50.2000">
    <property type="entry name" value="Glycogen Phosphorylase B"/>
    <property type="match status" value="2"/>
</dbReference>
<dbReference type="EMBL" id="CP036431">
    <property type="protein sequence ID" value="QDV39717.1"/>
    <property type="molecule type" value="Genomic_DNA"/>
</dbReference>
<dbReference type="RefSeq" id="WP_145280020.1">
    <property type="nucleotide sequence ID" value="NZ_CP036431.1"/>
</dbReference>
<name>A0A518HFT4_9BACT</name>
<dbReference type="Proteomes" id="UP000317835">
    <property type="component" value="Plasmid pElP_5"/>
</dbReference>
<keyword evidence="3" id="KW-0808">Transferase</keyword>
<dbReference type="SUPFAM" id="SSF53756">
    <property type="entry name" value="UDP-Glycosyltransferase/glycogen phosphorylase"/>
    <property type="match status" value="1"/>
</dbReference>
<keyword evidence="3" id="KW-0614">Plasmid</keyword>
<keyword evidence="3" id="KW-0328">Glycosyltransferase</keyword>
<evidence type="ECO:0000313" key="3">
    <source>
        <dbReference type="EMBL" id="QDV39717.1"/>
    </source>
</evidence>
<dbReference type="InterPro" id="IPR028098">
    <property type="entry name" value="Glyco_trans_4-like_N"/>
</dbReference>
<dbReference type="AlphaFoldDB" id="A0A518HFT4"/>
<dbReference type="PANTHER" id="PTHR12526">
    <property type="entry name" value="GLYCOSYLTRANSFERASE"/>
    <property type="match status" value="1"/>
</dbReference>
<dbReference type="GO" id="GO:0102710">
    <property type="term" value="F:D-inositol-3-phosphate glycosyltransferase activity"/>
    <property type="evidence" value="ECO:0007669"/>
    <property type="project" value="UniProtKB-EC"/>
</dbReference>
<organism evidence="3 4">
    <name type="scientific">Tautonia plasticadhaerens</name>
    <dbReference type="NCBI Taxonomy" id="2527974"/>
    <lineage>
        <taxon>Bacteria</taxon>
        <taxon>Pseudomonadati</taxon>
        <taxon>Planctomycetota</taxon>
        <taxon>Planctomycetia</taxon>
        <taxon>Isosphaerales</taxon>
        <taxon>Isosphaeraceae</taxon>
        <taxon>Tautonia</taxon>
    </lineage>
</organism>
<proteinExistence type="predicted"/>